<feature type="region of interest" description="Disordered" evidence="1">
    <location>
        <begin position="1"/>
        <end position="58"/>
    </location>
</feature>
<evidence type="ECO:0000256" key="1">
    <source>
        <dbReference type="SAM" id="MobiDB-lite"/>
    </source>
</evidence>
<dbReference type="OrthoDB" id="4225515at2759"/>
<dbReference type="GeneID" id="36549167"/>
<gene>
    <name evidence="2" type="ORF">P168DRAFT_331206</name>
</gene>
<feature type="compositionally biased region" description="Basic and acidic residues" evidence="1">
    <location>
        <begin position="515"/>
        <end position="529"/>
    </location>
</feature>
<dbReference type="AlphaFoldDB" id="A0A2I1DDG8"/>
<feature type="compositionally biased region" description="Polar residues" evidence="1">
    <location>
        <begin position="12"/>
        <end position="27"/>
    </location>
</feature>
<feature type="compositionally biased region" description="Polar residues" evidence="1">
    <location>
        <begin position="336"/>
        <end position="350"/>
    </location>
</feature>
<feature type="region of interest" description="Disordered" evidence="1">
    <location>
        <begin position="127"/>
        <end position="170"/>
    </location>
</feature>
<sequence length="581" mass="64139">MANGYSRLPRGMQTSQNRHNRSQSTVLLPTPSPPKQRASSYYPTQSLDESNPNPDPFYLEHSLAGHSWGPGRPTLRDAHQYFVLPAVSHSKSRPSSAVRDETIRSRPSVNRSTLSVVELEHQLGLQQTGALRHSRGPQPIVHQSQGSFSSVQTEATPELTPSSSFSSNYSTSLHQEPLVQMPKGTSSNPASGAFYMPASSLRNRCRPPAPIIPRTPTRDVRTPLPSSGSSDTLIMAQPECQDLASLRGKPLPSLPPFANPPAAGRNANAVGPKKPQTPSGRPSIEPSMISPPSLINPVTMEPHTTHFDQALFIPANDCPSPVPSPVPGSPAIERQATATSGRHRPSTSFSEAHHRCEQSVWESDSDNESLDPRSLSRNPIDTLKKVRSRVQLRVAKSTPKLQNNHHNRHQQHQPPPSQGSGLEKFPSMPDHPSDAMVTQPGRPGRDPLRPAAHQTLRLVAPSTTSLIHHNHHHPQPPRSRHNTNPHPHPNEPRHNIDIDRSTAAAIQAKSRRRQRSDSPDPSSRRTDRDKLCSFCREERSDKAIHHTLTLARPPLYKRVWDSLRVLGCHADITTTRPRKPM</sequence>
<feature type="region of interest" description="Disordered" evidence="1">
    <location>
        <begin position="200"/>
        <end position="232"/>
    </location>
</feature>
<feature type="compositionally biased region" description="Polar residues" evidence="1">
    <location>
        <begin position="37"/>
        <end position="52"/>
    </location>
</feature>
<feature type="compositionally biased region" description="Polar residues" evidence="1">
    <location>
        <begin position="141"/>
        <end position="161"/>
    </location>
</feature>
<name>A0A2I1DDG8_ASPC2</name>
<feature type="region of interest" description="Disordered" evidence="1">
    <location>
        <begin position="253"/>
        <end position="288"/>
    </location>
</feature>
<comment type="caution">
    <text evidence="2">The sequence shown here is derived from an EMBL/GenBank/DDBJ whole genome shotgun (WGS) entry which is preliminary data.</text>
</comment>
<feature type="region of interest" description="Disordered" evidence="1">
    <location>
        <begin position="314"/>
        <end position="449"/>
    </location>
</feature>
<feature type="compositionally biased region" description="Basic and acidic residues" evidence="1">
    <location>
        <begin position="488"/>
        <end position="500"/>
    </location>
</feature>
<feature type="compositionally biased region" description="Basic residues" evidence="1">
    <location>
        <begin position="468"/>
        <end position="483"/>
    </location>
</feature>
<protein>
    <submittedName>
        <fullName evidence="2">Uncharacterized protein</fullName>
    </submittedName>
</protein>
<dbReference type="VEuPathDB" id="FungiDB:P168DRAFT_331206"/>
<evidence type="ECO:0000313" key="3">
    <source>
        <dbReference type="Proteomes" id="UP000234254"/>
    </source>
</evidence>
<feature type="region of interest" description="Disordered" evidence="1">
    <location>
        <begin position="88"/>
        <end position="111"/>
    </location>
</feature>
<dbReference type="RefSeq" id="XP_024696495.1">
    <property type="nucleotide sequence ID" value="XM_024841643.1"/>
</dbReference>
<reference evidence="2" key="1">
    <citation type="submission" date="2016-12" db="EMBL/GenBank/DDBJ databases">
        <title>The genomes of Aspergillus section Nigri reveals drivers in fungal speciation.</title>
        <authorList>
            <consortium name="DOE Joint Genome Institute"/>
            <person name="Vesth T.C."/>
            <person name="Nybo J."/>
            <person name="Theobald S."/>
            <person name="Brandl J."/>
            <person name="Frisvad J.C."/>
            <person name="Nielsen K.F."/>
            <person name="Lyhne E.K."/>
            <person name="Kogle M.E."/>
            <person name="Kuo A."/>
            <person name="Riley R."/>
            <person name="Clum A."/>
            <person name="Nolan M."/>
            <person name="Lipzen A."/>
            <person name="Salamov A."/>
            <person name="Henrissat B."/>
            <person name="Wiebenga A."/>
            <person name="De vries R.P."/>
            <person name="Grigoriev I.V."/>
            <person name="Mortensen U.H."/>
            <person name="Andersen M.R."/>
            <person name="Baker S.E."/>
        </authorList>
    </citation>
    <scope>NUCLEOTIDE SEQUENCE</scope>
    <source>
        <strain evidence="2">IBT 28561</strain>
    </source>
</reference>
<dbReference type="Proteomes" id="UP000234254">
    <property type="component" value="Unassembled WGS sequence"/>
</dbReference>
<keyword evidence="3" id="KW-1185">Reference proteome</keyword>
<accession>A0A2I1DDG8</accession>
<feature type="compositionally biased region" description="Low complexity" evidence="1">
    <location>
        <begin position="260"/>
        <end position="272"/>
    </location>
</feature>
<evidence type="ECO:0000313" key="2">
    <source>
        <dbReference type="EMBL" id="PKY07901.1"/>
    </source>
</evidence>
<feature type="region of interest" description="Disordered" evidence="1">
    <location>
        <begin position="467"/>
        <end position="529"/>
    </location>
</feature>
<proteinExistence type="predicted"/>
<dbReference type="EMBL" id="MSFM01000001">
    <property type="protein sequence ID" value="PKY07901.1"/>
    <property type="molecule type" value="Genomic_DNA"/>
</dbReference>
<organism evidence="2 3">
    <name type="scientific">Aspergillus campestris (strain IBT 28561)</name>
    <dbReference type="NCBI Taxonomy" id="1392248"/>
    <lineage>
        <taxon>Eukaryota</taxon>
        <taxon>Fungi</taxon>
        <taxon>Dikarya</taxon>
        <taxon>Ascomycota</taxon>
        <taxon>Pezizomycotina</taxon>
        <taxon>Eurotiomycetes</taxon>
        <taxon>Eurotiomycetidae</taxon>
        <taxon>Eurotiales</taxon>
        <taxon>Aspergillaceae</taxon>
        <taxon>Aspergillus</taxon>
        <taxon>Aspergillus subgen. Circumdati</taxon>
    </lineage>
</organism>